<dbReference type="GO" id="GO:0031053">
    <property type="term" value="P:primary miRNA processing"/>
    <property type="evidence" value="ECO:0000318"/>
    <property type="project" value="GO_Central"/>
</dbReference>
<dbReference type="Pfam" id="PF00076">
    <property type="entry name" value="RRM_1"/>
    <property type="match status" value="1"/>
</dbReference>
<dbReference type="RefSeq" id="XP_003293253.1">
    <property type="nucleotide sequence ID" value="XM_003293205.1"/>
</dbReference>
<sequence>MEEAVDEFGRPLRPNRDSSSDSDSDREYDRYRKRRDRYSPDRYQRGGRDHSPERRRRSPSPSQGYRGRGRNRGDDNWDNYRNNRNGYPDDINGHQGHHGHHGHHSSNSNNSSNNNTSSITPSGHLASPNSTPSGKGAPSSTASSTSTPKRQKKGDIFEGGYFRSYKQFLDYQDDQITAADADKKYEEYKVEYSKRQSRVFFKEHQNEEWFKEKYDPVFLAKKRKEKVEKSKSLVSTFSLNLNDENHKFSLESKDNIKEGDKLDLDGLDMHHHEPTENTNNSNNTNSTEKTEEDQNEETKMEEDDKNEKSIASNNNNATTPTITSLTKSSINAASNINDKDKSTLFIKAVSPACTKDELLEVLNKVAPAGEQSVVTKLTLSEPVRYKNFYRLGWVTYKNCDLAAKALKELNGYKMKDFDLYLNINKPSEDAERRFKITPHIASTENRIYIDLEQSTTLMRLFDQNKGITNNPIESFEKWNQLTSIEKLDRTILYLRYVHFYCYYCSEEFSDECETIRKCGTIHLRRSPGETTSISIEKKEEPTTTTTTTTSTTNDEQMETENNKSTEQIEKIKKNSEDENNNLDNIDNSNNIDENNKENDEENKEENMNIEESKDELKLSSNNNITSTESVDNKPKLTTESEQLWVTSLDNNTKNKIARIPTSNEQYLCKEAIEKAAEDYINNNTIKIEEEKYKCNLCSKLFKGAEYVKKHINLKHPEELKNESETKGTEEQFFLNYFSDPRRITPLPPPQQQPPNAMYAGFGGGAGRGLPPGIAGQPRARFNPTIGQWEPIFQPIGILPPGMLPNQPMVQLMSPVFASPNGIRGRGPNGVPPHGIVPMRRSYGGSTVSGAGGNLSPNPRGGYSNDQPSSSSARYRPYPNQSRHSTSSSDPRGIREYVDLDAPMDHVPEIDYRSALKEYQNKKSL</sequence>
<dbReference type="InterPro" id="IPR000504">
    <property type="entry name" value="RRM_dom"/>
</dbReference>
<evidence type="ECO:0000256" key="2">
    <source>
        <dbReference type="ARBA" id="ARBA00005407"/>
    </source>
</evidence>
<keyword evidence="10" id="KW-1185">Reference proteome</keyword>
<dbReference type="InterPro" id="IPR013087">
    <property type="entry name" value="Znf_C2H2_type"/>
</dbReference>
<dbReference type="PROSITE" id="PS50102">
    <property type="entry name" value="RRM"/>
    <property type="match status" value="1"/>
</dbReference>
<evidence type="ECO:0000256" key="3">
    <source>
        <dbReference type="ARBA" id="ARBA00023242"/>
    </source>
</evidence>
<dbReference type="Pfam" id="PF04959">
    <property type="entry name" value="ARS2"/>
    <property type="match status" value="1"/>
</dbReference>
<feature type="compositionally biased region" description="Low complexity" evidence="6">
    <location>
        <begin position="542"/>
        <end position="552"/>
    </location>
</feature>
<feature type="compositionally biased region" description="Basic and acidic residues" evidence="6">
    <location>
        <begin position="259"/>
        <end position="275"/>
    </location>
</feature>
<feature type="compositionally biased region" description="Polar residues" evidence="6">
    <location>
        <begin position="618"/>
        <end position="629"/>
    </location>
</feature>
<comment type="similarity">
    <text evidence="2">Belongs to the ARS2 family.</text>
</comment>
<feature type="compositionally biased region" description="Basic and acidic residues" evidence="6">
    <location>
        <begin position="7"/>
        <end position="30"/>
    </location>
</feature>
<dbReference type="KEGG" id="dpp:DICPUDRAFT_58394"/>
<dbReference type="SUPFAM" id="SSF54928">
    <property type="entry name" value="RNA-binding domain, RBD"/>
    <property type="match status" value="1"/>
</dbReference>
<protein>
    <recommendedName>
        <fullName evidence="11">C2H2-type domain-containing protein</fullName>
    </recommendedName>
</protein>
<dbReference type="OrthoDB" id="20509at2759"/>
<dbReference type="OMA" id="FEDKIMQ"/>
<dbReference type="InParanoid" id="F1A0R1"/>
<evidence type="ECO:0000259" key="7">
    <source>
        <dbReference type="PROSITE" id="PS50102"/>
    </source>
</evidence>
<feature type="compositionally biased region" description="Low complexity" evidence="6">
    <location>
        <begin position="581"/>
        <end position="592"/>
    </location>
</feature>
<gene>
    <name evidence="9" type="ORF">DICPUDRAFT_58394</name>
</gene>
<feature type="domain" description="C2H2-type" evidence="8">
    <location>
        <begin position="692"/>
        <end position="720"/>
    </location>
</feature>
<evidence type="ECO:0000313" key="10">
    <source>
        <dbReference type="Proteomes" id="UP000001064"/>
    </source>
</evidence>
<keyword evidence="4" id="KW-0479">Metal-binding</keyword>
<evidence type="ECO:0008006" key="11">
    <source>
        <dbReference type="Google" id="ProtNLM"/>
    </source>
</evidence>
<dbReference type="InterPro" id="IPR035979">
    <property type="entry name" value="RBD_domain_sf"/>
</dbReference>
<comment type="subcellular location">
    <subcellularLocation>
        <location evidence="1">Nucleus</location>
    </subcellularLocation>
</comment>
<dbReference type="InterPro" id="IPR039727">
    <property type="entry name" value="SE/Ars2"/>
</dbReference>
<dbReference type="GeneID" id="10510955"/>
<feature type="domain" description="RRM" evidence="7">
    <location>
        <begin position="342"/>
        <end position="426"/>
    </location>
</feature>
<feature type="compositionally biased region" description="Low complexity" evidence="6">
    <location>
        <begin position="132"/>
        <end position="148"/>
    </location>
</feature>
<dbReference type="PANTHER" id="PTHR13165:SF0">
    <property type="entry name" value="SERRATE RNA EFFECTOR MOLECULE HOMOLOG"/>
    <property type="match status" value="1"/>
</dbReference>
<dbReference type="InterPro" id="IPR021933">
    <property type="entry name" value="SERRATE/Ars2_N"/>
</dbReference>
<dbReference type="InterPro" id="IPR007042">
    <property type="entry name" value="SERRATE/Ars2_C"/>
</dbReference>
<dbReference type="STRING" id="5786.F1A0R1"/>
<dbReference type="GO" id="GO:0003723">
    <property type="term" value="F:RNA binding"/>
    <property type="evidence" value="ECO:0007669"/>
    <property type="project" value="UniProtKB-UniRule"/>
</dbReference>
<feature type="region of interest" description="Disordered" evidence="6">
    <location>
        <begin position="1"/>
        <end position="155"/>
    </location>
</feature>
<dbReference type="AlphaFoldDB" id="F1A0R1"/>
<evidence type="ECO:0000259" key="8">
    <source>
        <dbReference type="PROSITE" id="PS50157"/>
    </source>
</evidence>
<reference evidence="10" key="1">
    <citation type="journal article" date="2011" name="Genome Biol.">
        <title>Comparative genomics of the social amoebae Dictyostelium discoideum and Dictyostelium purpureum.</title>
        <authorList>
            <consortium name="US DOE Joint Genome Institute (JGI-PGF)"/>
            <person name="Sucgang R."/>
            <person name="Kuo A."/>
            <person name="Tian X."/>
            <person name="Salerno W."/>
            <person name="Parikh A."/>
            <person name="Feasley C.L."/>
            <person name="Dalin E."/>
            <person name="Tu H."/>
            <person name="Huang E."/>
            <person name="Barry K."/>
            <person name="Lindquist E."/>
            <person name="Shapiro H."/>
            <person name="Bruce D."/>
            <person name="Schmutz J."/>
            <person name="Salamov A."/>
            <person name="Fey P."/>
            <person name="Gaudet P."/>
            <person name="Anjard C."/>
            <person name="Babu M.M."/>
            <person name="Basu S."/>
            <person name="Bushmanova Y."/>
            <person name="van der Wel H."/>
            <person name="Katoh-Kurasawa M."/>
            <person name="Dinh C."/>
            <person name="Coutinho P.M."/>
            <person name="Saito T."/>
            <person name="Elias M."/>
            <person name="Schaap P."/>
            <person name="Kay R.R."/>
            <person name="Henrissat B."/>
            <person name="Eichinger L."/>
            <person name="Rivero F."/>
            <person name="Putnam N.H."/>
            <person name="West C.M."/>
            <person name="Loomis W.F."/>
            <person name="Chisholm R.L."/>
            <person name="Shaulsky G."/>
            <person name="Strassmann J.E."/>
            <person name="Queller D.C."/>
            <person name="Kuspa A."/>
            <person name="Grigoriev I.V."/>
        </authorList>
    </citation>
    <scope>NUCLEOTIDE SEQUENCE [LARGE SCALE GENOMIC DNA]</scope>
    <source>
        <strain evidence="10">QSDP1</strain>
    </source>
</reference>
<dbReference type="SMART" id="SM01173">
    <property type="entry name" value="DUF4187"/>
    <property type="match status" value="1"/>
</dbReference>
<feature type="compositionally biased region" description="Basic and acidic residues" evidence="6">
    <location>
        <begin position="891"/>
        <end position="904"/>
    </location>
</feature>
<feature type="compositionally biased region" description="Polar residues" evidence="6">
    <location>
        <begin position="878"/>
        <end position="889"/>
    </location>
</feature>
<keyword evidence="5" id="KW-0694">RNA-binding</keyword>
<keyword evidence="3" id="KW-0539">Nucleus</keyword>
<dbReference type="GO" id="GO:0008270">
    <property type="term" value="F:zinc ion binding"/>
    <property type="evidence" value="ECO:0007669"/>
    <property type="project" value="UniProtKB-KW"/>
</dbReference>
<dbReference type="InterPro" id="IPR012677">
    <property type="entry name" value="Nucleotide-bd_a/b_plait_sf"/>
</dbReference>
<dbReference type="Gene3D" id="3.30.70.330">
    <property type="match status" value="1"/>
</dbReference>
<dbReference type="GO" id="GO:0016604">
    <property type="term" value="C:nuclear body"/>
    <property type="evidence" value="ECO:0000318"/>
    <property type="project" value="GO_Central"/>
</dbReference>
<dbReference type="EMBL" id="GL871347">
    <property type="protein sequence ID" value="EGC30217.1"/>
    <property type="molecule type" value="Genomic_DNA"/>
</dbReference>
<dbReference type="PROSITE" id="PS00028">
    <property type="entry name" value="ZINC_FINGER_C2H2_1"/>
    <property type="match status" value="1"/>
</dbReference>
<dbReference type="Pfam" id="PF12066">
    <property type="entry name" value="SERRATE_Ars2_N"/>
    <property type="match status" value="1"/>
</dbReference>
<feature type="region of interest" description="Disordered" evidence="6">
    <location>
        <begin position="527"/>
        <end position="634"/>
    </location>
</feature>
<feature type="compositionally biased region" description="Low complexity" evidence="6">
    <location>
        <begin position="105"/>
        <end position="118"/>
    </location>
</feature>
<feature type="region of interest" description="Disordered" evidence="6">
    <location>
        <begin position="259"/>
        <end position="322"/>
    </location>
</feature>
<feature type="compositionally biased region" description="Acidic residues" evidence="6">
    <location>
        <begin position="290"/>
        <end position="304"/>
    </location>
</feature>
<organism evidence="9 10">
    <name type="scientific">Dictyostelium purpureum</name>
    <name type="common">Slime mold</name>
    <dbReference type="NCBI Taxonomy" id="5786"/>
    <lineage>
        <taxon>Eukaryota</taxon>
        <taxon>Amoebozoa</taxon>
        <taxon>Evosea</taxon>
        <taxon>Eumycetozoa</taxon>
        <taxon>Dictyostelia</taxon>
        <taxon>Dictyosteliales</taxon>
        <taxon>Dictyosteliaceae</taxon>
        <taxon>Dictyostelium</taxon>
    </lineage>
</organism>
<keyword evidence="4" id="KW-0863">Zinc-finger</keyword>
<name>F1A0R1_DICPU</name>
<accession>F1A0R1</accession>
<feature type="compositionally biased region" description="Polar residues" evidence="6">
    <location>
        <begin position="309"/>
        <end position="322"/>
    </location>
</feature>
<feature type="compositionally biased region" description="Basic and acidic residues" evidence="6">
    <location>
        <begin position="560"/>
        <end position="576"/>
    </location>
</feature>
<dbReference type="VEuPathDB" id="AmoebaDB:DICPUDRAFT_58394"/>
<dbReference type="PANTHER" id="PTHR13165">
    <property type="entry name" value="ARSENITE-RESISTANCE PROTEIN 2"/>
    <property type="match status" value="1"/>
</dbReference>
<evidence type="ECO:0000256" key="5">
    <source>
        <dbReference type="PROSITE-ProRule" id="PRU00176"/>
    </source>
</evidence>
<evidence type="ECO:0000313" key="9">
    <source>
        <dbReference type="EMBL" id="EGC30217.1"/>
    </source>
</evidence>
<evidence type="ECO:0000256" key="6">
    <source>
        <dbReference type="SAM" id="MobiDB-lite"/>
    </source>
</evidence>
<dbReference type="PROSITE" id="PS50157">
    <property type="entry name" value="ZINC_FINGER_C2H2_2"/>
    <property type="match status" value="1"/>
</dbReference>
<evidence type="ECO:0000256" key="4">
    <source>
        <dbReference type="PROSITE-ProRule" id="PRU00042"/>
    </source>
</evidence>
<dbReference type="eggNOG" id="KOG2295">
    <property type="taxonomic scope" value="Eukaryota"/>
</dbReference>
<feature type="compositionally biased region" description="Basic residues" evidence="6">
    <location>
        <begin position="95"/>
        <end position="104"/>
    </location>
</feature>
<dbReference type="FunCoup" id="F1A0R1">
    <property type="interactions" value="968"/>
</dbReference>
<dbReference type="Gene3D" id="3.30.160.60">
    <property type="entry name" value="Classic Zinc Finger"/>
    <property type="match status" value="1"/>
</dbReference>
<feature type="compositionally biased region" description="Basic and acidic residues" evidence="6">
    <location>
        <begin position="604"/>
        <end position="617"/>
    </location>
</feature>
<proteinExistence type="inferred from homology"/>
<dbReference type="Proteomes" id="UP000001064">
    <property type="component" value="Unassembled WGS sequence"/>
</dbReference>
<dbReference type="InterPro" id="IPR025239">
    <property type="entry name" value="DUF4187"/>
</dbReference>
<feature type="compositionally biased region" description="Basic and acidic residues" evidence="6">
    <location>
        <begin position="37"/>
        <end position="52"/>
    </location>
</feature>
<evidence type="ECO:0000256" key="1">
    <source>
        <dbReference type="ARBA" id="ARBA00004123"/>
    </source>
</evidence>
<keyword evidence="4" id="KW-0862">Zinc</keyword>
<feature type="compositionally biased region" description="Low complexity" evidence="6">
    <location>
        <begin position="276"/>
        <end position="287"/>
    </location>
</feature>
<feature type="region of interest" description="Disordered" evidence="6">
    <location>
        <begin position="820"/>
        <end position="904"/>
    </location>
</feature>